<protein>
    <submittedName>
        <fullName evidence="1">Uncharacterized protein</fullName>
    </submittedName>
</protein>
<evidence type="ECO:0000313" key="1">
    <source>
        <dbReference type="EMBL" id="KAB1443471.1"/>
    </source>
</evidence>
<keyword evidence="2" id="KW-1185">Reference proteome</keyword>
<sequence length="192" mass="20814">MRIEWASGKWRQTWTDVSGIGCEAVGIGCRILASCPEQDFPLPVLLPWSPLRPLEMWRGMGLDLNKAEFRFSGDSPSILFSSNATSALMSFNNESLAPLEARYPVADGDLVFTYGDYQTVKGFALPQSGRVDAPDGVSMKYSVNWTAINASVVPSLFDRDDFVAAHAGKSCVFSSAVFGSLGAIFHSLPVAH</sequence>
<dbReference type="RefSeq" id="WP_151149843.1">
    <property type="nucleotide sequence ID" value="NZ_WAIE01000001.1"/>
</dbReference>
<dbReference type="AlphaFoldDB" id="A0A6N6N6V1"/>
<dbReference type="EMBL" id="WAIE01000001">
    <property type="protein sequence ID" value="KAB1443471.1"/>
    <property type="molecule type" value="Genomic_DNA"/>
</dbReference>
<dbReference type="OrthoDB" id="5450576at2"/>
<gene>
    <name evidence="1" type="ORF">F8A88_04270</name>
</gene>
<reference evidence="1 2" key="1">
    <citation type="journal article" date="2017" name="Int. J. Syst. Evol. Microbiol.">
        <title>Desulfovibrio senegalensis sp. nov., a mesophilic sulfate reducer isolated from marine sediment.</title>
        <authorList>
            <person name="Thioye A."/>
            <person name="Gam Z.B.A."/>
            <person name="Mbengue M."/>
            <person name="Cayol J.L."/>
            <person name="Joseph-Bartoli M."/>
            <person name="Toure-Kane C."/>
            <person name="Labat M."/>
        </authorList>
    </citation>
    <scope>NUCLEOTIDE SEQUENCE [LARGE SCALE GENOMIC DNA]</scope>
    <source>
        <strain evidence="1 2">DSM 101509</strain>
    </source>
</reference>
<proteinExistence type="predicted"/>
<evidence type="ECO:0000313" key="2">
    <source>
        <dbReference type="Proteomes" id="UP000438699"/>
    </source>
</evidence>
<comment type="caution">
    <text evidence="1">The sequence shown here is derived from an EMBL/GenBank/DDBJ whole genome shotgun (WGS) entry which is preliminary data.</text>
</comment>
<organism evidence="1 2">
    <name type="scientific">Pseudodesulfovibrio senegalensis</name>
    <dbReference type="NCBI Taxonomy" id="1721087"/>
    <lineage>
        <taxon>Bacteria</taxon>
        <taxon>Pseudomonadati</taxon>
        <taxon>Thermodesulfobacteriota</taxon>
        <taxon>Desulfovibrionia</taxon>
        <taxon>Desulfovibrionales</taxon>
        <taxon>Desulfovibrionaceae</taxon>
    </lineage>
</organism>
<name>A0A6N6N6V1_9BACT</name>
<accession>A0A6N6N6V1</accession>
<dbReference type="Proteomes" id="UP000438699">
    <property type="component" value="Unassembled WGS sequence"/>
</dbReference>